<gene>
    <name evidence="2" type="ORF">GLW30_04035</name>
</gene>
<protein>
    <submittedName>
        <fullName evidence="2">Uncharacterized protein</fullName>
    </submittedName>
</protein>
<name>A0A6B1IVV5_9EURY</name>
<organism evidence="2 3">
    <name type="scientific">Halorubrum distributum</name>
    <dbReference type="NCBI Taxonomy" id="29283"/>
    <lineage>
        <taxon>Archaea</taxon>
        <taxon>Methanobacteriati</taxon>
        <taxon>Methanobacteriota</taxon>
        <taxon>Stenosarchaea group</taxon>
        <taxon>Halobacteria</taxon>
        <taxon>Halobacteriales</taxon>
        <taxon>Haloferacaceae</taxon>
        <taxon>Halorubrum</taxon>
        <taxon>Halorubrum distributum group</taxon>
    </lineage>
</organism>
<evidence type="ECO:0000313" key="3">
    <source>
        <dbReference type="Proteomes" id="UP000452321"/>
    </source>
</evidence>
<dbReference type="RefSeq" id="WP_159358077.1">
    <property type="nucleotide sequence ID" value="NZ_WMFC01000004.1"/>
</dbReference>
<dbReference type="AlphaFoldDB" id="A0A6B1IVV5"/>
<accession>A0A6B1IVV5</accession>
<evidence type="ECO:0000256" key="1">
    <source>
        <dbReference type="SAM" id="MobiDB-lite"/>
    </source>
</evidence>
<comment type="caution">
    <text evidence="2">The sequence shown here is derived from an EMBL/GenBank/DDBJ whole genome shotgun (WGS) entry which is preliminary data.</text>
</comment>
<dbReference type="EMBL" id="WMFC01000004">
    <property type="protein sequence ID" value="MYL66896.1"/>
    <property type="molecule type" value="Genomic_DNA"/>
</dbReference>
<proteinExistence type="predicted"/>
<reference evidence="2 3" key="1">
    <citation type="submission" date="2019-11" db="EMBL/GenBank/DDBJ databases">
        <title>Genome sequences of 17 halophilic strains isolated from different environments.</title>
        <authorList>
            <person name="Furrow R.E."/>
        </authorList>
    </citation>
    <scope>NUCLEOTIDE SEQUENCE [LARGE SCALE GENOMIC DNA]</scope>
    <source>
        <strain evidence="2 3">22502_06_Cabo</strain>
    </source>
</reference>
<evidence type="ECO:0000313" key="2">
    <source>
        <dbReference type="EMBL" id="MYL66896.1"/>
    </source>
</evidence>
<feature type="region of interest" description="Disordered" evidence="1">
    <location>
        <begin position="1"/>
        <end position="82"/>
    </location>
</feature>
<dbReference type="Proteomes" id="UP000452321">
    <property type="component" value="Unassembled WGS sequence"/>
</dbReference>
<sequence>MAAGGEPGRERRRRPRTPPSTANAAVDRERRRQRTPPPTANAAVDRERGPVSDACPVTPVDTKSAAIGGTRPRNGRDETLPF</sequence>